<dbReference type="Proteomes" id="UP000383932">
    <property type="component" value="Unassembled WGS sequence"/>
</dbReference>
<accession>A0A5N5Q9G7</accession>
<evidence type="ECO:0000313" key="5">
    <source>
        <dbReference type="Proteomes" id="UP000383932"/>
    </source>
</evidence>
<name>A0A5N5Q9G7_9AGAM</name>
<feature type="compositionally biased region" description="Basic and acidic residues" evidence="2">
    <location>
        <begin position="139"/>
        <end position="154"/>
    </location>
</feature>
<proteinExistence type="predicted"/>
<evidence type="ECO:0000256" key="2">
    <source>
        <dbReference type="SAM" id="MobiDB-lite"/>
    </source>
</evidence>
<comment type="caution">
    <text evidence="4">The sequence shown here is derived from an EMBL/GenBank/DDBJ whole genome shotgun (WGS) entry which is preliminary data.</text>
</comment>
<keyword evidence="1" id="KW-0862">Zinc</keyword>
<dbReference type="GO" id="GO:0008270">
    <property type="term" value="F:zinc ion binding"/>
    <property type="evidence" value="ECO:0007669"/>
    <property type="project" value="UniProtKB-KW"/>
</dbReference>
<feature type="compositionally biased region" description="Low complexity" evidence="2">
    <location>
        <begin position="78"/>
        <end position="96"/>
    </location>
</feature>
<keyword evidence="1" id="KW-0863">Zinc-finger</keyword>
<protein>
    <recommendedName>
        <fullName evidence="3">C2H2-type domain-containing protein</fullName>
    </recommendedName>
</protein>
<feature type="region of interest" description="Disordered" evidence="2">
    <location>
        <begin position="76"/>
        <end position="155"/>
    </location>
</feature>
<evidence type="ECO:0000256" key="1">
    <source>
        <dbReference type="PROSITE-ProRule" id="PRU00042"/>
    </source>
</evidence>
<dbReference type="InterPro" id="IPR013087">
    <property type="entry name" value="Znf_C2H2_type"/>
</dbReference>
<evidence type="ECO:0000313" key="4">
    <source>
        <dbReference type="EMBL" id="KAB5588304.1"/>
    </source>
</evidence>
<sequence length="205" mass="22744">MNSNNVQYNSEMFPHSLPFDPVIPAEWLSIDNPQWMPVLNPAQGTWDGTQSTHQSTYSGSPNSSYDPLHLMPGLPCDTSPEYEPYSPPSTTTSEVELPPAFDHFTPTVASSAKPLPMAPIVPSSSRETPPAPTRRMRRPSKDLPKPKKPPDKVDSVAGVHPYACIGCGETFRRTDARTRHWCKQPDCFKIHSAKAPASKVRRRIP</sequence>
<dbReference type="EMBL" id="SSOP01000494">
    <property type="protein sequence ID" value="KAB5588304.1"/>
    <property type="molecule type" value="Genomic_DNA"/>
</dbReference>
<keyword evidence="1" id="KW-0479">Metal-binding</keyword>
<feature type="domain" description="C2H2-type" evidence="3">
    <location>
        <begin position="162"/>
        <end position="196"/>
    </location>
</feature>
<evidence type="ECO:0000259" key="3">
    <source>
        <dbReference type="PROSITE" id="PS50157"/>
    </source>
</evidence>
<organism evidence="4 5">
    <name type="scientific">Ceratobasidium theobromae</name>
    <dbReference type="NCBI Taxonomy" id="1582974"/>
    <lineage>
        <taxon>Eukaryota</taxon>
        <taxon>Fungi</taxon>
        <taxon>Dikarya</taxon>
        <taxon>Basidiomycota</taxon>
        <taxon>Agaricomycotina</taxon>
        <taxon>Agaricomycetes</taxon>
        <taxon>Cantharellales</taxon>
        <taxon>Ceratobasidiaceae</taxon>
        <taxon>Ceratobasidium</taxon>
    </lineage>
</organism>
<gene>
    <name evidence="4" type="ORF">CTheo_8254</name>
</gene>
<keyword evidence="5" id="KW-1185">Reference proteome</keyword>
<dbReference type="AlphaFoldDB" id="A0A5N5Q9G7"/>
<dbReference type="OrthoDB" id="8117402at2759"/>
<dbReference type="PROSITE" id="PS50157">
    <property type="entry name" value="ZINC_FINGER_C2H2_2"/>
    <property type="match status" value="1"/>
</dbReference>
<reference evidence="4 5" key="1">
    <citation type="journal article" date="2019" name="Fungal Biol. Biotechnol.">
        <title>Draft genome sequence of fastidious pathogen Ceratobasidium theobromae, which causes vascular-streak dieback in Theobroma cacao.</title>
        <authorList>
            <person name="Ali S.S."/>
            <person name="Asman A."/>
            <person name="Shao J."/>
            <person name="Firmansyah A.P."/>
            <person name="Susilo A.W."/>
            <person name="Rosmana A."/>
            <person name="McMahon P."/>
            <person name="Junaid M."/>
            <person name="Guest D."/>
            <person name="Kheng T.Y."/>
            <person name="Meinhardt L.W."/>
            <person name="Bailey B.A."/>
        </authorList>
    </citation>
    <scope>NUCLEOTIDE SEQUENCE [LARGE SCALE GENOMIC DNA]</scope>
    <source>
        <strain evidence="4 5">CT2</strain>
    </source>
</reference>